<accession>A0AAD3SML6</accession>
<reference evidence="2" key="1">
    <citation type="submission" date="2023-05" db="EMBL/GenBank/DDBJ databases">
        <title>Nepenthes gracilis genome sequencing.</title>
        <authorList>
            <person name="Fukushima K."/>
        </authorList>
    </citation>
    <scope>NUCLEOTIDE SEQUENCE</scope>
    <source>
        <strain evidence="2">SING2019-196</strain>
    </source>
</reference>
<sequence length="69" mass="7278">MPIDAKANCNRSLSPSLQVNSKHTPADLTSAWARSSSSNSTSLTSRHAATLAESQPGPIIKGKLLHQLP</sequence>
<evidence type="ECO:0000313" key="3">
    <source>
        <dbReference type="Proteomes" id="UP001279734"/>
    </source>
</evidence>
<gene>
    <name evidence="2" type="ORF">Nepgr_016411</name>
</gene>
<evidence type="ECO:0000256" key="1">
    <source>
        <dbReference type="SAM" id="MobiDB-lite"/>
    </source>
</evidence>
<dbReference type="EMBL" id="BSYO01000014">
    <property type="protein sequence ID" value="GMH14570.1"/>
    <property type="molecule type" value="Genomic_DNA"/>
</dbReference>
<name>A0AAD3SML6_NEPGR</name>
<feature type="region of interest" description="Disordered" evidence="1">
    <location>
        <begin position="1"/>
        <end position="69"/>
    </location>
</feature>
<protein>
    <submittedName>
        <fullName evidence="2">Uncharacterized protein</fullName>
    </submittedName>
</protein>
<dbReference type="AlphaFoldDB" id="A0AAD3SML6"/>
<feature type="compositionally biased region" description="Polar residues" evidence="1">
    <location>
        <begin position="9"/>
        <end position="23"/>
    </location>
</feature>
<dbReference type="Proteomes" id="UP001279734">
    <property type="component" value="Unassembled WGS sequence"/>
</dbReference>
<comment type="caution">
    <text evidence="2">The sequence shown here is derived from an EMBL/GenBank/DDBJ whole genome shotgun (WGS) entry which is preliminary data.</text>
</comment>
<keyword evidence="3" id="KW-1185">Reference proteome</keyword>
<proteinExistence type="predicted"/>
<evidence type="ECO:0000313" key="2">
    <source>
        <dbReference type="EMBL" id="GMH14570.1"/>
    </source>
</evidence>
<feature type="compositionally biased region" description="Low complexity" evidence="1">
    <location>
        <begin position="28"/>
        <end position="46"/>
    </location>
</feature>
<organism evidence="2 3">
    <name type="scientific">Nepenthes gracilis</name>
    <name type="common">Slender pitcher plant</name>
    <dbReference type="NCBI Taxonomy" id="150966"/>
    <lineage>
        <taxon>Eukaryota</taxon>
        <taxon>Viridiplantae</taxon>
        <taxon>Streptophyta</taxon>
        <taxon>Embryophyta</taxon>
        <taxon>Tracheophyta</taxon>
        <taxon>Spermatophyta</taxon>
        <taxon>Magnoliopsida</taxon>
        <taxon>eudicotyledons</taxon>
        <taxon>Gunneridae</taxon>
        <taxon>Pentapetalae</taxon>
        <taxon>Caryophyllales</taxon>
        <taxon>Nepenthaceae</taxon>
        <taxon>Nepenthes</taxon>
    </lineage>
</organism>